<evidence type="ECO:0000256" key="1">
    <source>
        <dbReference type="ARBA" id="ARBA00008023"/>
    </source>
</evidence>
<dbReference type="GO" id="GO:0036220">
    <property type="term" value="F:ITP diphosphatase activity"/>
    <property type="evidence" value="ECO:0007669"/>
    <property type="project" value="UniProtKB-UniRule"/>
</dbReference>
<dbReference type="InterPro" id="IPR020922">
    <property type="entry name" value="dITP/XTP_pyrophosphatase"/>
</dbReference>
<dbReference type="RefSeq" id="WP_145432138.1">
    <property type="nucleotide sequence ID" value="NZ_CP036339.1"/>
</dbReference>
<name>A0A517TW35_9BACT</name>
<dbReference type="KEGG" id="llh:I41_17640"/>
<dbReference type="GO" id="GO:0046872">
    <property type="term" value="F:metal ion binding"/>
    <property type="evidence" value="ECO:0007669"/>
    <property type="project" value="UniProtKB-KW"/>
</dbReference>
<feature type="binding site" evidence="10">
    <location>
        <position position="74"/>
    </location>
    <ligand>
        <name>substrate</name>
    </ligand>
</feature>
<feature type="binding site" evidence="10">
    <location>
        <position position="73"/>
    </location>
    <ligand>
        <name>Mg(2+)</name>
        <dbReference type="ChEBI" id="CHEBI:18420"/>
    </ligand>
</feature>
<comment type="caution">
    <text evidence="10">Lacks conserved residue(s) required for the propagation of feature annotation.</text>
</comment>
<evidence type="ECO:0000256" key="10">
    <source>
        <dbReference type="HAMAP-Rule" id="MF_01405"/>
    </source>
</evidence>
<evidence type="ECO:0000256" key="3">
    <source>
        <dbReference type="ARBA" id="ARBA00022723"/>
    </source>
</evidence>
<dbReference type="Pfam" id="PF01725">
    <property type="entry name" value="Ham1p_like"/>
    <property type="match status" value="1"/>
</dbReference>
<dbReference type="PANTHER" id="PTHR11067">
    <property type="entry name" value="INOSINE TRIPHOSPHATE PYROPHOSPHATASE/HAM1 PROTEIN"/>
    <property type="match status" value="1"/>
</dbReference>
<dbReference type="CDD" id="cd00515">
    <property type="entry name" value="HAM1"/>
    <property type="match status" value="1"/>
</dbReference>
<keyword evidence="5 10" id="KW-0378">Hydrolase</keyword>
<dbReference type="PANTHER" id="PTHR11067:SF9">
    <property type="entry name" value="INOSINE TRIPHOSPHATE PYROPHOSPHATASE"/>
    <property type="match status" value="1"/>
</dbReference>
<evidence type="ECO:0000256" key="4">
    <source>
        <dbReference type="ARBA" id="ARBA00022741"/>
    </source>
</evidence>
<dbReference type="SUPFAM" id="SSF52972">
    <property type="entry name" value="ITPase-like"/>
    <property type="match status" value="1"/>
</dbReference>
<dbReference type="GO" id="GO:0005829">
    <property type="term" value="C:cytosol"/>
    <property type="evidence" value="ECO:0007669"/>
    <property type="project" value="TreeGrafter"/>
</dbReference>
<comment type="subunit">
    <text evidence="2 10">Homodimer.</text>
</comment>
<comment type="similarity">
    <text evidence="1 10">Belongs to the HAM1 NTPase family.</text>
</comment>
<evidence type="ECO:0000256" key="2">
    <source>
        <dbReference type="ARBA" id="ARBA00011738"/>
    </source>
</evidence>
<keyword evidence="4 10" id="KW-0547">Nucleotide-binding</keyword>
<dbReference type="Proteomes" id="UP000317909">
    <property type="component" value="Chromosome"/>
</dbReference>
<evidence type="ECO:0000313" key="12">
    <source>
        <dbReference type="Proteomes" id="UP000317909"/>
    </source>
</evidence>
<dbReference type="GO" id="GO:0009117">
    <property type="term" value="P:nucleotide metabolic process"/>
    <property type="evidence" value="ECO:0007669"/>
    <property type="project" value="UniProtKB-KW"/>
</dbReference>
<keyword evidence="12" id="KW-1185">Reference proteome</keyword>
<evidence type="ECO:0000256" key="8">
    <source>
        <dbReference type="ARBA" id="ARBA00051875"/>
    </source>
</evidence>
<evidence type="ECO:0000313" key="11">
    <source>
        <dbReference type="EMBL" id="QDT72584.1"/>
    </source>
</evidence>
<dbReference type="FunFam" id="3.90.950.10:FF:000001">
    <property type="entry name" value="dITP/XTP pyrophosphatase"/>
    <property type="match status" value="1"/>
</dbReference>
<evidence type="ECO:0000256" key="6">
    <source>
        <dbReference type="ARBA" id="ARBA00022842"/>
    </source>
</evidence>
<dbReference type="GO" id="GO:0017111">
    <property type="term" value="F:ribonucleoside triphosphate phosphatase activity"/>
    <property type="evidence" value="ECO:0007669"/>
    <property type="project" value="InterPro"/>
</dbReference>
<feature type="binding site" evidence="10">
    <location>
        <position position="180"/>
    </location>
    <ligand>
        <name>substrate</name>
    </ligand>
</feature>
<proteinExistence type="inferred from homology"/>
<keyword evidence="6 10" id="KW-0460">Magnesium</keyword>
<keyword evidence="3 10" id="KW-0479">Metal-binding</keyword>
<dbReference type="EMBL" id="CP036339">
    <property type="protein sequence ID" value="QDT72584.1"/>
    <property type="molecule type" value="Genomic_DNA"/>
</dbReference>
<comment type="catalytic activity">
    <reaction evidence="8 10">
        <text>dITP + H2O = dIMP + diphosphate + H(+)</text>
        <dbReference type="Rhea" id="RHEA:28342"/>
        <dbReference type="ChEBI" id="CHEBI:15377"/>
        <dbReference type="ChEBI" id="CHEBI:15378"/>
        <dbReference type="ChEBI" id="CHEBI:33019"/>
        <dbReference type="ChEBI" id="CHEBI:61194"/>
        <dbReference type="ChEBI" id="CHEBI:61382"/>
        <dbReference type="EC" id="3.6.1.66"/>
    </reaction>
</comment>
<keyword evidence="7 10" id="KW-0546">Nucleotide metabolism</keyword>
<comment type="catalytic activity">
    <reaction evidence="10">
        <text>ITP + H2O = IMP + diphosphate + H(+)</text>
        <dbReference type="Rhea" id="RHEA:29399"/>
        <dbReference type="ChEBI" id="CHEBI:15377"/>
        <dbReference type="ChEBI" id="CHEBI:15378"/>
        <dbReference type="ChEBI" id="CHEBI:33019"/>
        <dbReference type="ChEBI" id="CHEBI:58053"/>
        <dbReference type="ChEBI" id="CHEBI:61402"/>
        <dbReference type="EC" id="3.6.1.66"/>
    </reaction>
</comment>
<dbReference type="GO" id="GO:0036222">
    <property type="term" value="F:XTP diphosphatase activity"/>
    <property type="evidence" value="ECO:0007669"/>
    <property type="project" value="UniProtKB-UniRule"/>
</dbReference>
<gene>
    <name evidence="11" type="ORF">I41_17640</name>
</gene>
<dbReference type="InterPro" id="IPR029001">
    <property type="entry name" value="ITPase-like_fam"/>
</dbReference>
<evidence type="ECO:0000256" key="5">
    <source>
        <dbReference type="ARBA" id="ARBA00022801"/>
    </source>
</evidence>
<feature type="active site" description="Proton acceptor" evidence="10">
    <location>
        <position position="73"/>
    </location>
</feature>
<feature type="binding site" evidence="10">
    <location>
        <begin position="185"/>
        <end position="186"/>
    </location>
    <ligand>
        <name>substrate</name>
    </ligand>
</feature>
<comment type="cofactor">
    <cofactor evidence="10">
        <name>Mg(2+)</name>
        <dbReference type="ChEBI" id="CHEBI:18420"/>
    </cofactor>
    <text evidence="10">Binds 1 Mg(2+) ion per subunit.</text>
</comment>
<dbReference type="HAMAP" id="MF_01405">
    <property type="entry name" value="Non_canon_purine_NTPase"/>
    <property type="match status" value="1"/>
</dbReference>
<dbReference type="InterPro" id="IPR002637">
    <property type="entry name" value="RdgB/HAM1"/>
</dbReference>
<dbReference type="GO" id="GO:0035870">
    <property type="term" value="F:dITP diphosphatase activity"/>
    <property type="evidence" value="ECO:0007669"/>
    <property type="project" value="UniProtKB-UniRule"/>
</dbReference>
<accession>A0A517TW35</accession>
<dbReference type="OrthoDB" id="9807456at2"/>
<reference evidence="11 12" key="1">
    <citation type="submission" date="2019-02" db="EMBL/GenBank/DDBJ databases">
        <title>Deep-cultivation of Planctomycetes and their phenomic and genomic characterization uncovers novel biology.</title>
        <authorList>
            <person name="Wiegand S."/>
            <person name="Jogler M."/>
            <person name="Boedeker C."/>
            <person name="Pinto D."/>
            <person name="Vollmers J."/>
            <person name="Rivas-Marin E."/>
            <person name="Kohn T."/>
            <person name="Peeters S.H."/>
            <person name="Heuer A."/>
            <person name="Rast P."/>
            <person name="Oberbeckmann S."/>
            <person name="Bunk B."/>
            <person name="Jeske O."/>
            <person name="Meyerdierks A."/>
            <person name="Storesund J.E."/>
            <person name="Kallscheuer N."/>
            <person name="Luecker S."/>
            <person name="Lage O.M."/>
            <person name="Pohl T."/>
            <person name="Merkel B.J."/>
            <person name="Hornburger P."/>
            <person name="Mueller R.-W."/>
            <person name="Bruemmer F."/>
            <person name="Labrenz M."/>
            <person name="Spormann A.M."/>
            <person name="Op den Camp H."/>
            <person name="Overmann J."/>
            <person name="Amann R."/>
            <person name="Jetten M.S.M."/>
            <person name="Mascher T."/>
            <person name="Medema M.H."/>
            <person name="Devos D.P."/>
            <person name="Kaster A.-K."/>
            <person name="Ovreas L."/>
            <person name="Rohde M."/>
            <person name="Galperin M.Y."/>
            <person name="Jogler C."/>
        </authorList>
    </citation>
    <scope>NUCLEOTIDE SEQUENCE [LARGE SCALE GENOMIC DNA]</scope>
    <source>
        <strain evidence="11 12">I41</strain>
    </source>
</reference>
<dbReference type="AlphaFoldDB" id="A0A517TW35"/>
<comment type="catalytic activity">
    <reaction evidence="9 10">
        <text>XTP + H2O = XMP + diphosphate + H(+)</text>
        <dbReference type="Rhea" id="RHEA:28610"/>
        <dbReference type="ChEBI" id="CHEBI:15377"/>
        <dbReference type="ChEBI" id="CHEBI:15378"/>
        <dbReference type="ChEBI" id="CHEBI:33019"/>
        <dbReference type="ChEBI" id="CHEBI:57464"/>
        <dbReference type="ChEBI" id="CHEBI:61314"/>
        <dbReference type="EC" id="3.6.1.66"/>
    </reaction>
</comment>
<feature type="binding site" evidence="10">
    <location>
        <begin position="157"/>
        <end position="160"/>
    </location>
    <ligand>
        <name>substrate</name>
    </ligand>
</feature>
<dbReference type="Gene3D" id="3.90.950.10">
    <property type="match status" value="1"/>
</dbReference>
<dbReference type="EC" id="3.6.1.66" evidence="10"/>
<organism evidence="11 12">
    <name type="scientific">Lacipirellula limnantheis</name>
    <dbReference type="NCBI Taxonomy" id="2528024"/>
    <lineage>
        <taxon>Bacteria</taxon>
        <taxon>Pseudomonadati</taxon>
        <taxon>Planctomycetota</taxon>
        <taxon>Planctomycetia</taxon>
        <taxon>Pirellulales</taxon>
        <taxon>Lacipirellulaceae</taxon>
        <taxon>Lacipirellula</taxon>
    </lineage>
</organism>
<feature type="binding site" evidence="10">
    <location>
        <begin position="10"/>
        <end position="15"/>
    </location>
    <ligand>
        <name>substrate</name>
    </ligand>
</feature>
<protein>
    <recommendedName>
        <fullName evidence="10">dITP/XTP pyrophosphatase</fullName>
        <ecNumber evidence="10">3.6.1.66</ecNumber>
    </recommendedName>
    <alternativeName>
        <fullName evidence="10">Non-canonical purine NTP pyrophosphatase</fullName>
    </alternativeName>
    <alternativeName>
        <fullName evidence="10">Non-standard purine NTP pyrophosphatase</fullName>
    </alternativeName>
    <alternativeName>
        <fullName evidence="10">Nucleoside-triphosphate diphosphatase</fullName>
    </alternativeName>
    <alternativeName>
        <fullName evidence="10">Nucleoside-triphosphate pyrophosphatase</fullName>
        <shortName evidence="10">NTPase</shortName>
    </alternativeName>
</protein>
<dbReference type="GO" id="GO:0000166">
    <property type="term" value="F:nucleotide binding"/>
    <property type="evidence" value="ECO:0007669"/>
    <property type="project" value="UniProtKB-KW"/>
</dbReference>
<sequence length="207" mass="22344">MTAHRLVIGTTNLKKGREMQELLAPYGFEVQTLRETGRPVLDVVEDGDTFAYNARKKAAEQAVYLGAWVMADDSGLAVDALGSRPGVYSARYAGENATDADNNAKLLAELGALPLAKRTAHYVCHVAVADPRGEIRAESDDICRGRIVFEPAGMNGFGYDPLFEVVEYHQTFGQLGPLVKSAISHRARALRSVVPKLLALAGSGAWD</sequence>
<evidence type="ECO:0000256" key="7">
    <source>
        <dbReference type="ARBA" id="ARBA00023080"/>
    </source>
</evidence>
<dbReference type="GO" id="GO:0009146">
    <property type="term" value="P:purine nucleoside triphosphate catabolic process"/>
    <property type="evidence" value="ECO:0007669"/>
    <property type="project" value="UniProtKB-UniRule"/>
</dbReference>
<evidence type="ECO:0000256" key="9">
    <source>
        <dbReference type="ARBA" id="ARBA00052017"/>
    </source>
</evidence>
<comment type="function">
    <text evidence="10">Pyrophosphatase that catalyzes the hydrolysis of nucleoside triphosphates to their monophosphate derivatives, with a high preference for the non-canonical purine nucleotides XTP (xanthosine triphosphate), dITP (deoxyinosine triphosphate) and ITP. Seems to function as a house-cleaning enzyme that removes non-canonical purine nucleotides from the nucleotide pool, thus preventing their incorporation into DNA/RNA and avoiding chromosomal lesions.</text>
</comment>